<keyword evidence="9" id="KW-1185">Reference proteome</keyword>
<gene>
    <name evidence="8" type="ORF">ACFSFY_05735</name>
</gene>
<dbReference type="Proteomes" id="UP001597218">
    <property type="component" value="Unassembled WGS sequence"/>
</dbReference>
<feature type="compositionally biased region" description="Basic and acidic residues" evidence="6">
    <location>
        <begin position="25"/>
        <end position="35"/>
    </location>
</feature>
<sequence>MRKILFSLLTVLFLVILTACGNGAEDGKTTDKDETSNQDQAEDTNASDVEVENVDYPQLTTEVADNEALVIMNTTLGSIKIKLFPEIAPKAVENFLTHAEDGYYEGIIFHRVMEEFMIQGGDPTGTGGGGESIFGGNFEDEFSEKAFHFRGALSMANAGPKTNGSQFFIVQKSGVEDAALNQEKDLEYSTAVKDAYVELGGTPHLDHMHTVFGQVIEGMDIVDKIAQVEAKDTRPVTDVVIESIEVLQNPTK</sequence>
<dbReference type="InterPro" id="IPR029000">
    <property type="entry name" value="Cyclophilin-like_dom_sf"/>
</dbReference>
<dbReference type="PANTHER" id="PTHR45625">
    <property type="entry name" value="PEPTIDYL-PROLYL CIS-TRANS ISOMERASE-RELATED"/>
    <property type="match status" value="1"/>
</dbReference>
<accession>A0ABW4SG06</accession>
<dbReference type="InterPro" id="IPR002130">
    <property type="entry name" value="Cyclophilin-type_PPIase_dom"/>
</dbReference>
<evidence type="ECO:0000256" key="6">
    <source>
        <dbReference type="SAM" id="MobiDB-lite"/>
    </source>
</evidence>
<dbReference type="EC" id="5.2.1.8" evidence="5"/>
<feature type="signal peptide" evidence="5">
    <location>
        <begin position="1"/>
        <end position="24"/>
    </location>
</feature>
<organism evidence="8 9">
    <name type="scientific">Sporosarcina siberiensis</name>
    <dbReference type="NCBI Taxonomy" id="1365606"/>
    <lineage>
        <taxon>Bacteria</taxon>
        <taxon>Bacillati</taxon>
        <taxon>Bacillota</taxon>
        <taxon>Bacilli</taxon>
        <taxon>Bacillales</taxon>
        <taxon>Caryophanaceae</taxon>
        <taxon>Sporosarcina</taxon>
    </lineage>
</organism>
<comment type="catalytic activity">
    <reaction evidence="1 5">
        <text>[protein]-peptidylproline (omega=180) = [protein]-peptidylproline (omega=0)</text>
        <dbReference type="Rhea" id="RHEA:16237"/>
        <dbReference type="Rhea" id="RHEA-COMP:10747"/>
        <dbReference type="Rhea" id="RHEA-COMP:10748"/>
        <dbReference type="ChEBI" id="CHEBI:83833"/>
        <dbReference type="ChEBI" id="CHEBI:83834"/>
        <dbReference type="EC" id="5.2.1.8"/>
    </reaction>
</comment>
<dbReference type="EMBL" id="JBHUGI010000010">
    <property type="protein sequence ID" value="MFD1927566.1"/>
    <property type="molecule type" value="Genomic_DNA"/>
</dbReference>
<evidence type="ECO:0000256" key="4">
    <source>
        <dbReference type="ARBA" id="ARBA00023235"/>
    </source>
</evidence>
<dbReference type="RefSeq" id="WP_381536222.1">
    <property type="nucleotide sequence ID" value="NZ_JBHUGI010000010.1"/>
</dbReference>
<comment type="function">
    <text evidence="2 5">PPIases accelerate the folding of proteins. It catalyzes the cis-trans isomerization of proline imidic peptide bonds in oligopeptides.</text>
</comment>
<reference evidence="9" key="1">
    <citation type="journal article" date="2019" name="Int. J. Syst. Evol. Microbiol.">
        <title>The Global Catalogue of Microorganisms (GCM) 10K type strain sequencing project: providing services to taxonomists for standard genome sequencing and annotation.</title>
        <authorList>
            <consortium name="The Broad Institute Genomics Platform"/>
            <consortium name="The Broad Institute Genome Sequencing Center for Infectious Disease"/>
            <person name="Wu L."/>
            <person name="Ma J."/>
        </authorList>
    </citation>
    <scope>NUCLEOTIDE SEQUENCE [LARGE SCALE GENOMIC DNA]</scope>
    <source>
        <strain evidence="9">CGMCC 4.7177</strain>
    </source>
</reference>
<dbReference type="SUPFAM" id="SSF50891">
    <property type="entry name" value="Cyclophilin-like"/>
    <property type="match status" value="1"/>
</dbReference>
<evidence type="ECO:0000313" key="9">
    <source>
        <dbReference type="Proteomes" id="UP001597218"/>
    </source>
</evidence>
<dbReference type="PANTHER" id="PTHR45625:SF4">
    <property type="entry name" value="PEPTIDYLPROLYL ISOMERASE DOMAIN AND WD REPEAT-CONTAINING PROTEIN 1"/>
    <property type="match status" value="1"/>
</dbReference>
<feature type="chain" id="PRO_5045006163" description="Peptidyl-prolyl cis-trans isomerase" evidence="5">
    <location>
        <begin position="25"/>
        <end position="252"/>
    </location>
</feature>
<comment type="similarity">
    <text evidence="5">Belongs to the cyclophilin-type PPIase family.</text>
</comment>
<dbReference type="Gene3D" id="2.40.100.10">
    <property type="entry name" value="Cyclophilin-like"/>
    <property type="match status" value="1"/>
</dbReference>
<dbReference type="PROSITE" id="PS50072">
    <property type="entry name" value="CSA_PPIASE_2"/>
    <property type="match status" value="1"/>
</dbReference>
<dbReference type="GO" id="GO:0003755">
    <property type="term" value="F:peptidyl-prolyl cis-trans isomerase activity"/>
    <property type="evidence" value="ECO:0007669"/>
    <property type="project" value="UniProtKB-EC"/>
</dbReference>
<protein>
    <recommendedName>
        <fullName evidence="5">Peptidyl-prolyl cis-trans isomerase</fullName>
        <shortName evidence="5">PPIase</shortName>
        <ecNumber evidence="5">5.2.1.8</ecNumber>
    </recommendedName>
</protein>
<evidence type="ECO:0000256" key="5">
    <source>
        <dbReference type="RuleBase" id="RU363019"/>
    </source>
</evidence>
<dbReference type="PRINTS" id="PR00153">
    <property type="entry name" value="CSAPPISMRASE"/>
</dbReference>
<dbReference type="InterPro" id="IPR044666">
    <property type="entry name" value="Cyclophilin_A-like"/>
</dbReference>
<evidence type="ECO:0000256" key="1">
    <source>
        <dbReference type="ARBA" id="ARBA00000971"/>
    </source>
</evidence>
<evidence type="ECO:0000313" key="8">
    <source>
        <dbReference type="EMBL" id="MFD1927566.1"/>
    </source>
</evidence>
<proteinExistence type="inferred from homology"/>
<evidence type="ECO:0000256" key="3">
    <source>
        <dbReference type="ARBA" id="ARBA00023110"/>
    </source>
</evidence>
<feature type="compositionally biased region" description="Polar residues" evidence="6">
    <location>
        <begin position="37"/>
        <end position="47"/>
    </location>
</feature>
<dbReference type="PROSITE" id="PS51257">
    <property type="entry name" value="PROKAR_LIPOPROTEIN"/>
    <property type="match status" value="1"/>
</dbReference>
<name>A0ABW4SG06_9BACL</name>
<feature type="region of interest" description="Disordered" evidence="6">
    <location>
        <begin position="25"/>
        <end position="48"/>
    </location>
</feature>
<feature type="domain" description="PPIase cyclophilin-type" evidence="7">
    <location>
        <begin position="69"/>
        <end position="246"/>
    </location>
</feature>
<comment type="caution">
    <text evidence="8">The sequence shown here is derived from an EMBL/GenBank/DDBJ whole genome shotgun (WGS) entry which is preliminary data.</text>
</comment>
<evidence type="ECO:0000256" key="2">
    <source>
        <dbReference type="ARBA" id="ARBA00002388"/>
    </source>
</evidence>
<keyword evidence="5" id="KW-0732">Signal</keyword>
<evidence type="ECO:0000259" key="7">
    <source>
        <dbReference type="PROSITE" id="PS50072"/>
    </source>
</evidence>
<dbReference type="Pfam" id="PF00160">
    <property type="entry name" value="Pro_isomerase"/>
    <property type="match status" value="1"/>
</dbReference>
<keyword evidence="3 5" id="KW-0697">Rotamase</keyword>
<keyword evidence="4 5" id="KW-0413">Isomerase</keyword>